<protein>
    <submittedName>
        <fullName evidence="3">DUF4012 domain-containing protein</fullName>
    </submittedName>
</protein>
<dbReference type="Pfam" id="PF13196">
    <property type="entry name" value="DUF4012"/>
    <property type="match status" value="1"/>
</dbReference>
<gene>
    <name evidence="3" type="ORF">G3T37_12510</name>
</gene>
<dbReference type="AlphaFoldDB" id="A0A7C9TS62"/>
<evidence type="ECO:0000256" key="1">
    <source>
        <dbReference type="SAM" id="MobiDB-lite"/>
    </source>
</evidence>
<name>A0A7C9TS62_9MICO</name>
<evidence type="ECO:0000256" key="2">
    <source>
        <dbReference type="SAM" id="Phobius"/>
    </source>
</evidence>
<accession>A0A7C9TS62</accession>
<keyword evidence="2" id="KW-0812">Transmembrane</keyword>
<proteinExistence type="predicted"/>
<feature type="transmembrane region" description="Helical" evidence="2">
    <location>
        <begin position="32"/>
        <end position="52"/>
    </location>
</feature>
<dbReference type="InterPro" id="IPR025101">
    <property type="entry name" value="DUF4012"/>
</dbReference>
<evidence type="ECO:0000313" key="3">
    <source>
        <dbReference type="EMBL" id="NEM92175.1"/>
    </source>
</evidence>
<keyword evidence="4" id="KW-1185">Reference proteome</keyword>
<evidence type="ECO:0000313" key="4">
    <source>
        <dbReference type="Proteomes" id="UP000479756"/>
    </source>
</evidence>
<reference evidence="3 4" key="1">
    <citation type="journal article" date="2014" name="Int. J. Syst. Evol. Microbiol.">
        <title>Description of Galbitalea soli gen. nov., sp. nov., and Frondihabitans sucicola sp. nov.</title>
        <authorList>
            <person name="Kim S.J."/>
            <person name="Lim J.M."/>
            <person name="Ahn J.H."/>
            <person name="Weon H.Y."/>
            <person name="Hamada M."/>
            <person name="Suzuki K."/>
            <person name="Ahn T.Y."/>
            <person name="Kwon S.W."/>
        </authorList>
    </citation>
    <scope>NUCLEOTIDE SEQUENCE [LARGE SCALE GENOMIC DNA]</scope>
    <source>
        <strain evidence="3 4">NBRC 108727</strain>
    </source>
</reference>
<dbReference type="RefSeq" id="WP_163474234.1">
    <property type="nucleotide sequence ID" value="NZ_JAAGWZ010000004.1"/>
</dbReference>
<dbReference type="EMBL" id="JAAGWZ010000004">
    <property type="protein sequence ID" value="NEM92175.1"/>
    <property type="molecule type" value="Genomic_DNA"/>
</dbReference>
<comment type="caution">
    <text evidence="3">The sequence shown here is derived from an EMBL/GenBank/DDBJ whole genome shotgun (WGS) entry which is preliminary data.</text>
</comment>
<sequence>MTTDPTPPSDDPFAGLGEAGERPPRRRRRRRLLFWLIPVVVILALAGAAFWVGSRALQAKDLLTGAQPVAHRIEAAALSGDTAAIQSDLADLTARAHKAASLTSDPVWRAAEIVPVVGANLTAVRKAAALVKDVADSAVTPLATTAATVNLHTLVPSKGGIDVAALAKASATLDSARVALDRAAASAATISTAGTLPEVKSAVGKLVTLVTTTSRTVDSLSTAARILPPMLGIDGPRNYLLLSLNNSQLRSAGGIPGAFAVITADKGRIILGPRSSAAALGKWSSPVVPLSAAEKTLFGDTVAERLQNVVTNPDFTRSSQIAATMWKQASGETVDGVISLDPVALGYILKATGPVKAAGGITLTSQNAATILLSKVYALIPDTAKQDVFFADATQRIFRAVTSGKAHPKALLTALQTAMEENRIHVWSAHADEQKTLATTPLVGTLPVSTATASAYGVYLNDGTGAKMDFYLRSAVTPSCPSAGRQVITVRLSSVAPKDAATSLPPYVTAHGYFGTPAGSIATMVYVYAPPGFTGRGITVNGRAVHPLAATHEGHAVLGFRVTLAPGAHNDLAFSFTAPAAAAAGITVTHTPMVVAATVRPVQGGCGS</sequence>
<keyword evidence="2" id="KW-1133">Transmembrane helix</keyword>
<organism evidence="3 4">
    <name type="scientific">Galbitalea soli</name>
    <dbReference type="NCBI Taxonomy" id="1268042"/>
    <lineage>
        <taxon>Bacteria</taxon>
        <taxon>Bacillati</taxon>
        <taxon>Actinomycetota</taxon>
        <taxon>Actinomycetes</taxon>
        <taxon>Micrococcales</taxon>
        <taxon>Microbacteriaceae</taxon>
        <taxon>Galbitalea</taxon>
    </lineage>
</organism>
<feature type="compositionally biased region" description="Pro residues" evidence="1">
    <location>
        <begin position="1"/>
        <end position="10"/>
    </location>
</feature>
<keyword evidence="2" id="KW-0472">Membrane</keyword>
<feature type="region of interest" description="Disordered" evidence="1">
    <location>
        <begin position="1"/>
        <end position="22"/>
    </location>
</feature>
<dbReference type="Proteomes" id="UP000479756">
    <property type="component" value="Unassembled WGS sequence"/>
</dbReference>